<dbReference type="EMBL" id="JXTI01000184">
    <property type="protein sequence ID" value="KWX11471.1"/>
    <property type="molecule type" value="Genomic_DNA"/>
</dbReference>
<dbReference type="VEuPathDB" id="GiardiaDB:QR46_4572"/>
<organism evidence="1 2">
    <name type="scientific">Giardia duodenalis assemblage B</name>
    <dbReference type="NCBI Taxonomy" id="1394984"/>
    <lineage>
        <taxon>Eukaryota</taxon>
        <taxon>Metamonada</taxon>
        <taxon>Diplomonadida</taxon>
        <taxon>Hexamitidae</taxon>
        <taxon>Giardiinae</taxon>
        <taxon>Giardia</taxon>
    </lineage>
</organism>
<evidence type="ECO:0000313" key="2">
    <source>
        <dbReference type="Proteomes" id="UP000070089"/>
    </source>
</evidence>
<reference evidence="1 2" key="1">
    <citation type="journal article" date="2015" name="Mol. Biochem. Parasitol.">
        <title>Identification of polymorphic genes for use in assemblage B genotyping assays through comparative genomics of multiple assemblage B Giardia duodenalis isolates.</title>
        <authorList>
            <person name="Wielinga C."/>
            <person name="Thompson R.C."/>
            <person name="Monis P."/>
            <person name="Ryan U."/>
        </authorList>
    </citation>
    <scope>NUCLEOTIDE SEQUENCE [LARGE SCALE GENOMIC DNA]</scope>
    <source>
        <strain evidence="1 2">BAH15c1</strain>
    </source>
</reference>
<dbReference type="Proteomes" id="UP000070089">
    <property type="component" value="Unassembled WGS sequence"/>
</dbReference>
<sequence length="813" mass="90337">MQTHLNSKLTCFIVQKYDPVEHIFVLALQSRAVFNLPQDLGRVAASSLGDTFAVRHHMLSEPSGAISRELLPFCFSETAPVLTLSILSIYPPTALDVSALIKSATTKCSLPICGDMELPLLNFSLTSPMWPVGPLLIFHPHITLSPTSLPSFSAIECIFSFLFFPDISTYPMHLGSVLHNAVQSKFITKESKFKIDDQLSTFKKVWNEMKLAPDKLTSALSNSRISTNIKIPDSWASIENKLLYGLLKPEPTLSLQNNDLEFTEARAAITAVSKLANDVRSVQEFLTARSVDYCIEVHIVSTDLGMQGKVDLLGLLQCKNTGEIQKKDVIELKTTSTSGTKREIHFMQACTYFYATCIEQRPADHLQLGCDVIGIKQATSNRLFRLFGTKQFVTYTELTKRWPHNPLFYFLQLYAVFRTTYILLLELSMHVVTTANTEDCCIDVTRFIDILRSYEPKYLLERTDNAPFLEFLFRPGHLSSTTMTAIRNKLVQIITATHKHITGTLATPLAILTRLTTVAIGTLHYSFFHLKSGSVATLGMYRLRFLIANHAQSSQQLDGAHCIASNIFARVLACVFSSSACSQIVLLESSFDLSSVSIPQAPGATELWAAYPLAPIGPVAGRSLSILMSNPIFQTLPREEVADKIDQKLLELEHSIQRCSLKTLEDAVKGPFYKESILLLVSKENSCNLPKDLLAIFARRGICTLLDTTWPVDFSDAELNDVLAKNVSPADLLSKVTAKCVAFSNSPTKMAAASPVDLLDFPILRQGYGTVYVFTDCPNSQSMDMLDCTAAHSDFYAVIAMLPEYRRVFFICS</sequence>
<accession>A0A132NN88</accession>
<protein>
    <submittedName>
        <fullName evidence="1">Uncharacterized protein</fullName>
    </submittedName>
</protein>
<proteinExistence type="predicted"/>
<name>A0A132NN88_GIAIN</name>
<dbReference type="AlphaFoldDB" id="A0A132NN88"/>
<gene>
    <name evidence="1" type="ORF">QR46_4572</name>
</gene>
<comment type="caution">
    <text evidence="1">The sequence shown here is derived from an EMBL/GenBank/DDBJ whole genome shotgun (WGS) entry which is preliminary data.</text>
</comment>
<evidence type="ECO:0000313" key="1">
    <source>
        <dbReference type="EMBL" id="KWX11471.1"/>
    </source>
</evidence>
<dbReference type="OrthoDB" id="10257021at2759"/>